<proteinExistence type="predicted"/>
<dbReference type="Proteomes" id="UP000093757">
    <property type="component" value="Unassembled WGS sequence"/>
</dbReference>
<dbReference type="AlphaFoldDB" id="A0A1A6BHM4"/>
<organism evidence="2 3">
    <name type="scientific">Mycobacterium gordonae</name>
    <dbReference type="NCBI Taxonomy" id="1778"/>
    <lineage>
        <taxon>Bacteria</taxon>
        <taxon>Bacillati</taxon>
        <taxon>Actinomycetota</taxon>
        <taxon>Actinomycetes</taxon>
        <taxon>Mycobacteriales</taxon>
        <taxon>Mycobacteriaceae</taxon>
        <taxon>Mycobacterium</taxon>
    </lineage>
</organism>
<evidence type="ECO:0000313" key="3">
    <source>
        <dbReference type="Proteomes" id="UP000093757"/>
    </source>
</evidence>
<keyword evidence="1" id="KW-0472">Membrane</keyword>
<evidence type="ECO:0000313" key="2">
    <source>
        <dbReference type="EMBL" id="OBS01852.1"/>
    </source>
</evidence>
<reference evidence="2 3" key="1">
    <citation type="submission" date="2016-06" db="EMBL/GenBank/DDBJ databases">
        <authorList>
            <person name="Kjaerup R.B."/>
            <person name="Dalgaard T.S."/>
            <person name="Juul-Madsen H.R."/>
        </authorList>
    </citation>
    <scope>NUCLEOTIDE SEQUENCE [LARGE SCALE GENOMIC DNA]</scope>
    <source>
        <strain evidence="2 3">1245752.6</strain>
    </source>
</reference>
<gene>
    <name evidence="2" type="ORF">A9W98_17865</name>
</gene>
<evidence type="ECO:0000256" key="1">
    <source>
        <dbReference type="SAM" id="Phobius"/>
    </source>
</evidence>
<accession>A0A1A6BHM4</accession>
<feature type="transmembrane region" description="Helical" evidence="1">
    <location>
        <begin position="25"/>
        <end position="46"/>
    </location>
</feature>
<sequence length="77" mass="8377">MLVVGAGIAMLAATAGLLTGMNTVLKVGAVITIVCLAATAGINFRFERQRARREREHPADCLCTFWSVHYVRQVCAR</sequence>
<dbReference type="RefSeq" id="WP_065133861.1">
    <property type="nucleotide sequence ID" value="NZ_MAEM01000243.1"/>
</dbReference>
<keyword evidence="1" id="KW-0812">Transmembrane</keyword>
<protein>
    <submittedName>
        <fullName evidence="2">Uncharacterized protein</fullName>
    </submittedName>
</protein>
<dbReference type="EMBL" id="MAEM01000243">
    <property type="protein sequence ID" value="OBS01852.1"/>
    <property type="molecule type" value="Genomic_DNA"/>
</dbReference>
<name>A0A1A6BHM4_MYCGO</name>
<keyword evidence="1" id="KW-1133">Transmembrane helix</keyword>
<comment type="caution">
    <text evidence="2">The sequence shown here is derived from an EMBL/GenBank/DDBJ whole genome shotgun (WGS) entry which is preliminary data.</text>
</comment>